<dbReference type="SUPFAM" id="SSF53474">
    <property type="entry name" value="alpha/beta-Hydrolases"/>
    <property type="match status" value="1"/>
</dbReference>
<protein>
    <submittedName>
        <fullName evidence="1">Putative dienelactone hydrolase</fullName>
    </submittedName>
</protein>
<keyword evidence="1" id="KW-0378">Hydrolase</keyword>
<dbReference type="RefSeq" id="WP_133573541.1">
    <property type="nucleotide sequence ID" value="NZ_SNYR01000003.1"/>
</dbReference>
<proteinExistence type="predicted"/>
<dbReference type="EMBL" id="SNYR01000003">
    <property type="protein sequence ID" value="TDQ61856.1"/>
    <property type="molecule type" value="Genomic_DNA"/>
</dbReference>
<dbReference type="Gene3D" id="3.40.50.1820">
    <property type="entry name" value="alpha/beta hydrolase"/>
    <property type="match status" value="1"/>
</dbReference>
<evidence type="ECO:0000313" key="2">
    <source>
        <dbReference type="Proteomes" id="UP000295391"/>
    </source>
</evidence>
<dbReference type="InterPro" id="IPR029058">
    <property type="entry name" value="AB_hydrolase_fold"/>
</dbReference>
<dbReference type="AlphaFoldDB" id="A0A4R6VJR3"/>
<accession>A0A4R6VJR3</accession>
<comment type="caution">
    <text evidence="1">The sequence shown here is derived from an EMBL/GenBank/DDBJ whole genome shotgun (WGS) entry which is preliminary data.</text>
</comment>
<name>A0A4R6VJR3_9HYPH</name>
<dbReference type="OrthoDB" id="9814760at2"/>
<sequence length="234" mass="25262">MIEQTHQLSGSNSPFNVTHLAVGPNAPTLLFAAGRGGSPDRHHALLHSFHTAGFNVIAPHFEMLPDPVPTRAELLERLDRLCVAADQLAVPTTRLFGVGHSIGASLLLNLAGATAYTIKREAIEHPFSFKFTHLALLTPAIDFFRGPNALDALSTPLTVVGGSEDNIIPPNAIQLFAGLCPPQLEVSVQMVVGAHHFSFMDQMPPHIADHNPEERMAVLGGLYTHIQQIFAQKV</sequence>
<organism evidence="1 2">
    <name type="scientific">Maritalea mobilis</name>
    <dbReference type="NCBI Taxonomy" id="483324"/>
    <lineage>
        <taxon>Bacteria</taxon>
        <taxon>Pseudomonadati</taxon>
        <taxon>Pseudomonadota</taxon>
        <taxon>Alphaproteobacteria</taxon>
        <taxon>Hyphomicrobiales</taxon>
        <taxon>Devosiaceae</taxon>
        <taxon>Maritalea</taxon>
    </lineage>
</organism>
<dbReference type="Proteomes" id="UP000295391">
    <property type="component" value="Unassembled WGS sequence"/>
</dbReference>
<evidence type="ECO:0000313" key="1">
    <source>
        <dbReference type="EMBL" id="TDQ61856.1"/>
    </source>
</evidence>
<gene>
    <name evidence="1" type="ORF">ATL17_2960</name>
</gene>
<dbReference type="GO" id="GO:0016787">
    <property type="term" value="F:hydrolase activity"/>
    <property type="evidence" value="ECO:0007669"/>
    <property type="project" value="UniProtKB-KW"/>
</dbReference>
<reference evidence="1 2" key="1">
    <citation type="submission" date="2019-03" db="EMBL/GenBank/DDBJ databases">
        <title>Genomic Encyclopedia of Type Strains, Phase III (KMG-III): the genomes of soil and plant-associated and newly described type strains.</title>
        <authorList>
            <person name="Whitman W."/>
        </authorList>
    </citation>
    <scope>NUCLEOTIDE SEQUENCE [LARGE SCALE GENOMIC DNA]</scope>
    <source>
        <strain evidence="1 2">CGMCC 1.7002</strain>
    </source>
</reference>
<keyword evidence="2" id="KW-1185">Reference proteome</keyword>